<dbReference type="Pfam" id="PF10048">
    <property type="entry name" value="DUF2282"/>
    <property type="match status" value="1"/>
</dbReference>
<dbReference type="InterPro" id="IPR018740">
    <property type="entry name" value="DUF2282_membr"/>
</dbReference>
<comment type="caution">
    <text evidence="2">The sequence shown here is derived from an EMBL/GenBank/DDBJ whole genome shotgun (WGS) entry which is preliminary data.</text>
</comment>
<dbReference type="Proteomes" id="UP000662572">
    <property type="component" value="Unassembled WGS sequence"/>
</dbReference>
<name>A0A918Q1T5_9CAUL</name>
<protein>
    <submittedName>
        <fullName evidence="2">Membrane protein</fullName>
    </submittedName>
</protein>
<evidence type="ECO:0000256" key="1">
    <source>
        <dbReference type="SAM" id="SignalP"/>
    </source>
</evidence>
<dbReference type="EMBL" id="BMZB01000001">
    <property type="protein sequence ID" value="GGZ28387.1"/>
    <property type="molecule type" value="Genomic_DNA"/>
</dbReference>
<accession>A0A918Q1T5</accession>
<evidence type="ECO:0000313" key="3">
    <source>
        <dbReference type="Proteomes" id="UP000662572"/>
    </source>
</evidence>
<feature type="signal peptide" evidence="1">
    <location>
        <begin position="1"/>
        <end position="25"/>
    </location>
</feature>
<keyword evidence="1" id="KW-0732">Signal</keyword>
<dbReference type="AlphaFoldDB" id="A0A918Q1T5"/>
<keyword evidence="3" id="KW-1185">Reference proteome</keyword>
<evidence type="ECO:0000313" key="2">
    <source>
        <dbReference type="EMBL" id="GGZ28387.1"/>
    </source>
</evidence>
<organism evidence="2 3">
    <name type="scientific">Asticcacaulis endophyticus</name>
    <dbReference type="NCBI Taxonomy" id="1395890"/>
    <lineage>
        <taxon>Bacteria</taxon>
        <taxon>Pseudomonadati</taxon>
        <taxon>Pseudomonadota</taxon>
        <taxon>Alphaproteobacteria</taxon>
        <taxon>Caulobacterales</taxon>
        <taxon>Caulobacteraceae</taxon>
        <taxon>Asticcacaulis</taxon>
    </lineage>
</organism>
<gene>
    <name evidence="2" type="ORF">GCM10011273_12740</name>
</gene>
<dbReference type="RefSeq" id="WP_189485542.1">
    <property type="nucleotide sequence ID" value="NZ_BMZB01000001.1"/>
</dbReference>
<feature type="chain" id="PRO_5037551914" evidence="1">
    <location>
        <begin position="26"/>
        <end position="93"/>
    </location>
</feature>
<reference evidence="2" key="2">
    <citation type="submission" date="2020-09" db="EMBL/GenBank/DDBJ databases">
        <authorList>
            <person name="Sun Q."/>
            <person name="Kim S."/>
        </authorList>
    </citation>
    <scope>NUCLEOTIDE SEQUENCE</scope>
    <source>
        <strain evidence="2">KCTC 32296</strain>
    </source>
</reference>
<reference evidence="2" key="1">
    <citation type="journal article" date="2014" name="Int. J. Syst. Evol. Microbiol.">
        <title>Complete genome sequence of Corynebacterium casei LMG S-19264T (=DSM 44701T), isolated from a smear-ripened cheese.</title>
        <authorList>
            <consortium name="US DOE Joint Genome Institute (JGI-PGF)"/>
            <person name="Walter F."/>
            <person name="Albersmeier A."/>
            <person name="Kalinowski J."/>
            <person name="Ruckert C."/>
        </authorList>
    </citation>
    <scope>NUCLEOTIDE SEQUENCE</scope>
    <source>
        <strain evidence="2">KCTC 32296</strain>
    </source>
</reference>
<proteinExistence type="predicted"/>
<sequence>MNKLLITAAIASALAGAVATAPSFAGDDMKKDKADKEKCYGVAKAGKNSCASADGSHSCAGHATKDNDPNEWVYVKAGECVKMGGSLTPPKKM</sequence>